<name>A0ACA9LDI0_9GLOM</name>
<reference evidence="1" key="1">
    <citation type="submission" date="2021-06" db="EMBL/GenBank/DDBJ databases">
        <authorList>
            <person name="Kallberg Y."/>
            <person name="Tangrot J."/>
            <person name="Rosling A."/>
        </authorList>
    </citation>
    <scope>NUCLEOTIDE SEQUENCE</scope>
    <source>
        <strain evidence="1">28 12/20/2015</strain>
    </source>
</reference>
<protein>
    <submittedName>
        <fullName evidence="1">3722_t:CDS:1</fullName>
    </submittedName>
</protein>
<keyword evidence="2" id="KW-1185">Reference proteome</keyword>
<gene>
    <name evidence="1" type="ORF">SPELUC_LOCUS4093</name>
</gene>
<dbReference type="EMBL" id="CAJVPW010003474">
    <property type="protein sequence ID" value="CAG8524687.1"/>
    <property type="molecule type" value="Genomic_DNA"/>
</dbReference>
<dbReference type="Proteomes" id="UP000789366">
    <property type="component" value="Unassembled WGS sequence"/>
</dbReference>
<evidence type="ECO:0000313" key="1">
    <source>
        <dbReference type="EMBL" id="CAG8524687.1"/>
    </source>
</evidence>
<comment type="caution">
    <text evidence="1">The sequence shown here is derived from an EMBL/GenBank/DDBJ whole genome shotgun (WGS) entry which is preliminary data.</text>
</comment>
<organism evidence="1 2">
    <name type="scientific">Cetraspora pellucida</name>
    <dbReference type="NCBI Taxonomy" id="1433469"/>
    <lineage>
        <taxon>Eukaryota</taxon>
        <taxon>Fungi</taxon>
        <taxon>Fungi incertae sedis</taxon>
        <taxon>Mucoromycota</taxon>
        <taxon>Glomeromycotina</taxon>
        <taxon>Glomeromycetes</taxon>
        <taxon>Diversisporales</taxon>
        <taxon>Gigasporaceae</taxon>
        <taxon>Cetraspora</taxon>
    </lineage>
</organism>
<evidence type="ECO:0000313" key="2">
    <source>
        <dbReference type="Proteomes" id="UP000789366"/>
    </source>
</evidence>
<accession>A0ACA9LDI0</accession>
<proteinExistence type="predicted"/>
<sequence length="110" mass="11990">MFLTATQVSSTLGVSSGTLHRWHRKGKIAAVRSPGGVYVYARVSSSKQKTDLEQQQEFLLTKCSQHKLVSDIGSGINFKRPGLHHTGTSKSQNGCRGYGCSQGQTMLIHI</sequence>